<keyword evidence="1" id="KW-0732">Signal</keyword>
<gene>
    <name evidence="2" type="ORF">GAB14E_1102</name>
</gene>
<dbReference type="Proteomes" id="UP000029868">
    <property type="component" value="Unassembled WGS sequence"/>
</dbReference>
<sequence length="53" mass="5685">MKYLVKTSLSLFLVIISVFTLATNAYANAYANADGAKRVLIVMSPESAMGISE</sequence>
<accession>A0A099L6K4</accession>
<dbReference type="PATRIC" id="fig|28229.3.peg.258"/>
<protein>
    <submittedName>
        <fullName evidence="2">Uncharacterized protein</fullName>
    </submittedName>
</protein>
<dbReference type="AlphaFoldDB" id="A0A099L6K4"/>
<proteinExistence type="predicted"/>
<comment type="caution">
    <text evidence="2">The sequence shown here is derived from an EMBL/GenBank/DDBJ whole genome shotgun (WGS) entry which is preliminary data.</text>
</comment>
<evidence type="ECO:0000256" key="1">
    <source>
        <dbReference type="SAM" id="SignalP"/>
    </source>
</evidence>
<evidence type="ECO:0000313" key="3">
    <source>
        <dbReference type="Proteomes" id="UP000029868"/>
    </source>
</evidence>
<organism evidence="2 3">
    <name type="scientific">Colwellia psychrerythraea</name>
    <name type="common">Vibrio psychroerythus</name>
    <dbReference type="NCBI Taxonomy" id="28229"/>
    <lineage>
        <taxon>Bacteria</taxon>
        <taxon>Pseudomonadati</taxon>
        <taxon>Pseudomonadota</taxon>
        <taxon>Gammaproteobacteria</taxon>
        <taxon>Alteromonadales</taxon>
        <taxon>Colwelliaceae</taxon>
        <taxon>Colwellia</taxon>
    </lineage>
</organism>
<reference evidence="2 3" key="1">
    <citation type="submission" date="2014-08" db="EMBL/GenBank/DDBJ databases">
        <title>Genomic and Phenotypic Diversity of Colwellia psychrerythraea strains from Disparate Marine Basins.</title>
        <authorList>
            <person name="Techtmann S.M."/>
            <person name="Stelling S.C."/>
            <person name="Utturkar S.M."/>
            <person name="Alshibli N."/>
            <person name="Harris A."/>
            <person name="Brown S.D."/>
            <person name="Hazen T.C."/>
        </authorList>
    </citation>
    <scope>NUCLEOTIDE SEQUENCE [LARGE SCALE GENOMIC DNA]</scope>
    <source>
        <strain evidence="2 3">GAB14E</strain>
    </source>
</reference>
<feature type="signal peptide" evidence="1">
    <location>
        <begin position="1"/>
        <end position="22"/>
    </location>
</feature>
<feature type="chain" id="PRO_5001949958" evidence="1">
    <location>
        <begin position="23"/>
        <end position="53"/>
    </location>
</feature>
<evidence type="ECO:0000313" key="2">
    <source>
        <dbReference type="EMBL" id="KGJ97513.1"/>
    </source>
</evidence>
<dbReference type="EMBL" id="JQEC01000002">
    <property type="protein sequence ID" value="KGJ97513.1"/>
    <property type="molecule type" value="Genomic_DNA"/>
</dbReference>
<name>A0A099L6K4_COLPS</name>